<feature type="non-terminal residue" evidence="2">
    <location>
        <position position="49"/>
    </location>
</feature>
<comment type="caution">
    <text evidence="2">The sequence shown here is derived from an EMBL/GenBank/DDBJ whole genome shotgun (WGS) entry which is preliminary data.</text>
</comment>
<feature type="chain" id="PRO_5017442205" evidence="1">
    <location>
        <begin position="20"/>
        <end position="49"/>
    </location>
</feature>
<dbReference type="Proteomes" id="UP000265520">
    <property type="component" value="Unassembled WGS sequence"/>
</dbReference>
<proteinExistence type="predicted"/>
<dbReference type="EMBL" id="LXQA010525955">
    <property type="protein sequence ID" value="MCI57265.1"/>
    <property type="molecule type" value="Genomic_DNA"/>
</dbReference>
<feature type="signal peptide" evidence="1">
    <location>
        <begin position="1"/>
        <end position="19"/>
    </location>
</feature>
<reference evidence="2 3" key="1">
    <citation type="journal article" date="2018" name="Front. Plant Sci.">
        <title>Red Clover (Trifolium pratense) and Zigzag Clover (T. medium) - A Picture of Genomic Similarities and Differences.</title>
        <authorList>
            <person name="Dluhosova J."/>
            <person name="Istvanek J."/>
            <person name="Nedelnik J."/>
            <person name="Repkova J."/>
        </authorList>
    </citation>
    <scope>NUCLEOTIDE SEQUENCE [LARGE SCALE GENOMIC DNA]</scope>
    <source>
        <strain evidence="3">cv. 10/8</strain>
        <tissue evidence="2">Leaf</tissue>
    </source>
</reference>
<dbReference type="AlphaFoldDB" id="A0A392TBB5"/>
<evidence type="ECO:0000313" key="2">
    <source>
        <dbReference type="EMBL" id="MCI57265.1"/>
    </source>
</evidence>
<evidence type="ECO:0000256" key="1">
    <source>
        <dbReference type="SAM" id="SignalP"/>
    </source>
</evidence>
<sequence length="49" mass="5164">MILVKILCCSALLPYGAQPRALLPCCGGLGLCHLRGAPARLRLAQALFT</sequence>
<organism evidence="2 3">
    <name type="scientific">Trifolium medium</name>
    <dbReference type="NCBI Taxonomy" id="97028"/>
    <lineage>
        <taxon>Eukaryota</taxon>
        <taxon>Viridiplantae</taxon>
        <taxon>Streptophyta</taxon>
        <taxon>Embryophyta</taxon>
        <taxon>Tracheophyta</taxon>
        <taxon>Spermatophyta</taxon>
        <taxon>Magnoliopsida</taxon>
        <taxon>eudicotyledons</taxon>
        <taxon>Gunneridae</taxon>
        <taxon>Pentapetalae</taxon>
        <taxon>rosids</taxon>
        <taxon>fabids</taxon>
        <taxon>Fabales</taxon>
        <taxon>Fabaceae</taxon>
        <taxon>Papilionoideae</taxon>
        <taxon>50 kb inversion clade</taxon>
        <taxon>NPAAA clade</taxon>
        <taxon>Hologalegina</taxon>
        <taxon>IRL clade</taxon>
        <taxon>Trifolieae</taxon>
        <taxon>Trifolium</taxon>
    </lineage>
</organism>
<name>A0A392TBB5_9FABA</name>
<keyword evidence="1" id="KW-0732">Signal</keyword>
<keyword evidence="3" id="KW-1185">Reference proteome</keyword>
<protein>
    <submittedName>
        <fullName evidence="2">Uncharacterized protein</fullName>
    </submittedName>
</protein>
<evidence type="ECO:0000313" key="3">
    <source>
        <dbReference type="Proteomes" id="UP000265520"/>
    </source>
</evidence>
<accession>A0A392TBB5</accession>